<proteinExistence type="predicted"/>
<protein>
    <submittedName>
        <fullName evidence="1">Uncharacterized protein</fullName>
    </submittedName>
</protein>
<name>A0AA35YRJ5_LACSI</name>
<evidence type="ECO:0000313" key="2">
    <source>
        <dbReference type="Proteomes" id="UP001177003"/>
    </source>
</evidence>
<accession>A0AA35YRJ5</accession>
<evidence type="ECO:0000313" key="1">
    <source>
        <dbReference type="EMBL" id="CAI9278719.1"/>
    </source>
</evidence>
<sequence length="154" mass="16890">MISKTQNQTGICGKTSSFIPKLYSEHKNPPPISTRFVTNRDLQLKLTSIDNVIQDGIGGDGLPAIAERWWQTMVEWWRFCGSGWHPYCWLFLLLVVHSIEGKGKAVTGFQGCLSTCLIEKESKEESLVVYGGGAWSTKTVVAAGGVWAVGSGRV</sequence>
<dbReference type="AlphaFoldDB" id="A0AA35YRJ5"/>
<dbReference type="Proteomes" id="UP001177003">
    <property type="component" value="Chromosome 4"/>
</dbReference>
<gene>
    <name evidence="1" type="ORF">LSALG_LOCUS18564</name>
</gene>
<organism evidence="1 2">
    <name type="scientific">Lactuca saligna</name>
    <name type="common">Willowleaf lettuce</name>
    <dbReference type="NCBI Taxonomy" id="75948"/>
    <lineage>
        <taxon>Eukaryota</taxon>
        <taxon>Viridiplantae</taxon>
        <taxon>Streptophyta</taxon>
        <taxon>Embryophyta</taxon>
        <taxon>Tracheophyta</taxon>
        <taxon>Spermatophyta</taxon>
        <taxon>Magnoliopsida</taxon>
        <taxon>eudicotyledons</taxon>
        <taxon>Gunneridae</taxon>
        <taxon>Pentapetalae</taxon>
        <taxon>asterids</taxon>
        <taxon>campanulids</taxon>
        <taxon>Asterales</taxon>
        <taxon>Asteraceae</taxon>
        <taxon>Cichorioideae</taxon>
        <taxon>Cichorieae</taxon>
        <taxon>Lactucinae</taxon>
        <taxon>Lactuca</taxon>
    </lineage>
</organism>
<keyword evidence="2" id="KW-1185">Reference proteome</keyword>
<reference evidence="1" key="1">
    <citation type="submission" date="2023-04" db="EMBL/GenBank/DDBJ databases">
        <authorList>
            <person name="Vijverberg K."/>
            <person name="Xiong W."/>
            <person name="Schranz E."/>
        </authorList>
    </citation>
    <scope>NUCLEOTIDE SEQUENCE</scope>
</reference>
<dbReference type="EMBL" id="OX465080">
    <property type="protein sequence ID" value="CAI9278719.1"/>
    <property type="molecule type" value="Genomic_DNA"/>
</dbReference>